<dbReference type="AlphaFoldDB" id="S4PTS5"/>
<sequence>MRGRWCDSATLPAQCRCTRTGTAHSRLQTRKIVLNCCRVFQFLPPRCTPSGRCPARRSTGRPPPRSPLSLLSFL</sequence>
<protein>
    <submittedName>
        <fullName evidence="2">Uncharacterized protein</fullName>
    </submittedName>
</protein>
<organism evidence="2">
    <name type="scientific">Pararge aegeria</name>
    <name type="common">speckled wood butterfly</name>
    <dbReference type="NCBI Taxonomy" id="116150"/>
    <lineage>
        <taxon>Eukaryota</taxon>
        <taxon>Metazoa</taxon>
        <taxon>Ecdysozoa</taxon>
        <taxon>Arthropoda</taxon>
        <taxon>Hexapoda</taxon>
        <taxon>Insecta</taxon>
        <taxon>Pterygota</taxon>
        <taxon>Neoptera</taxon>
        <taxon>Endopterygota</taxon>
        <taxon>Lepidoptera</taxon>
        <taxon>Glossata</taxon>
        <taxon>Ditrysia</taxon>
        <taxon>Papilionoidea</taxon>
        <taxon>Nymphalidae</taxon>
        <taxon>Satyrinae</taxon>
        <taxon>Satyrini</taxon>
        <taxon>Parargina</taxon>
        <taxon>Pararge</taxon>
    </lineage>
</organism>
<feature type="non-terminal residue" evidence="2">
    <location>
        <position position="74"/>
    </location>
</feature>
<evidence type="ECO:0000313" key="2">
    <source>
        <dbReference type="EMBL" id="JAA81032.1"/>
    </source>
</evidence>
<accession>S4PTS5</accession>
<feature type="region of interest" description="Disordered" evidence="1">
    <location>
        <begin position="51"/>
        <end position="74"/>
    </location>
</feature>
<dbReference type="EMBL" id="GAIX01011528">
    <property type="protein sequence ID" value="JAA81032.1"/>
    <property type="molecule type" value="Transcribed_RNA"/>
</dbReference>
<name>S4PTS5_9NEOP</name>
<reference evidence="2" key="1">
    <citation type="journal article" date="2013" name="BMC Genomics">
        <title>Unscrambling butterfly oogenesis.</title>
        <authorList>
            <person name="Carter J.M."/>
            <person name="Baker S.C."/>
            <person name="Pink R."/>
            <person name="Carter D.R."/>
            <person name="Collins A."/>
            <person name="Tomlin J."/>
            <person name="Gibbs M."/>
            <person name="Breuker C.J."/>
        </authorList>
    </citation>
    <scope>NUCLEOTIDE SEQUENCE</scope>
    <source>
        <tissue evidence="2">Ovary</tissue>
    </source>
</reference>
<reference evidence="2" key="2">
    <citation type="submission" date="2013-05" db="EMBL/GenBank/DDBJ databases">
        <authorList>
            <person name="Carter J.-M."/>
            <person name="Baker S.C."/>
            <person name="Pink R."/>
            <person name="Carter D.R.F."/>
            <person name="Collins A."/>
            <person name="Tomlin J."/>
            <person name="Gibbs M."/>
            <person name="Breuker C.J."/>
        </authorList>
    </citation>
    <scope>NUCLEOTIDE SEQUENCE</scope>
    <source>
        <tissue evidence="2">Ovary</tissue>
    </source>
</reference>
<evidence type="ECO:0000256" key="1">
    <source>
        <dbReference type="SAM" id="MobiDB-lite"/>
    </source>
</evidence>
<proteinExistence type="predicted"/>